<dbReference type="AlphaFoldDB" id="A0AAV0ZZB7"/>
<dbReference type="EMBL" id="OX451738">
    <property type="protein sequence ID" value="CAI8602293.1"/>
    <property type="molecule type" value="Genomic_DNA"/>
</dbReference>
<organism evidence="2 3">
    <name type="scientific">Vicia faba</name>
    <name type="common">Broad bean</name>
    <name type="synonym">Faba vulgaris</name>
    <dbReference type="NCBI Taxonomy" id="3906"/>
    <lineage>
        <taxon>Eukaryota</taxon>
        <taxon>Viridiplantae</taxon>
        <taxon>Streptophyta</taxon>
        <taxon>Embryophyta</taxon>
        <taxon>Tracheophyta</taxon>
        <taxon>Spermatophyta</taxon>
        <taxon>Magnoliopsida</taxon>
        <taxon>eudicotyledons</taxon>
        <taxon>Gunneridae</taxon>
        <taxon>Pentapetalae</taxon>
        <taxon>rosids</taxon>
        <taxon>fabids</taxon>
        <taxon>Fabales</taxon>
        <taxon>Fabaceae</taxon>
        <taxon>Papilionoideae</taxon>
        <taxon>50 kb inversion clade</taxon>
        <taxon>NPAAA clade</taxon>
        <taxon>Hologalegina</taxon>
        <taxon>IRL clade</taxon>
        <taxon>Fabeae</taxon>
        <taxon>Vicia</taxon>
    </lineage>
</organism>
<protein>
    <submittedName>
        <fullName evidence="2">Uncharacterized protein</fullName>
    </submittedName>
</protein>
<sequence length="239" mass="26600">MTFGASTELSHYLAVPSVRPNSRYSQCTAGIASPTCLMLNRNREKASNGVGEKKEEAAAREVEGEERRIGSCGSRRRDFEKTKIKYLVEKNERNGNIITTVFHLLAQKRYHTHLLKTPISPPLQPPPSLSLASLRPNRSSAMTFGASTELSHYLAVPSVRPNSRYSQCTAGIASPTCLMLNRNREKASNGVGEKKEEAAAREVEGEERRIGSCGSRRRDFEKTKGHLRPIEFLILNCLQ</sequence>
<gene>
    <name evidence="2" type="ORF">VFH_III033760</name>
</gene>
<reference evidence="2 3" key="1">
    <citation type="submission" date="2023-01" db="EMBL/GenBank/DDBJ databases">
        <authorList>
            <person name="Kreplak J."/>
        </authorList>
    </citation>
    <scope>NUCLEOTIDE SEQUENCE [LARGE SCALE GENOMIC DNA]</scope>
</reference>
<evidence type="ECO:0000256" key="1">
    <source>
        <dbReference type="SAM" id="MobiDB-lite"/>
    </source>
</evidence>
<accession>A0AAV0ZZB7</accession>
<evidence type="ECO:0000313" key="2">
    <source>
        <dbReference type="EMBL" id="CAI8602293.1"/>
    </source>
</evidence>
<keyword evidence="3" id="KW-1185">Reference proteome</keyword>
<proteinExistence type="predicted"/>
<dbReference type="Proteomes" id="UP001157006">
    <property type="component" value="Chromosome 3"/>
</dbReference>
<feature type="region of interest" description="Disordered" evidence="1">
    <location>
        <begin position="187"/>
        <end position="215"/>
    </location>
</feature>
<evidence type="ECO:0000313" key="3">
    <source>
        <dbReference type="Proteomes" id="UP001157006"/>
    </source>
</evidence>
<name>A0AAV0ZZB7_VICFA</name>